<organism evidence="2 3">
    <name type="scientific">Enterocloster bolteae (strain ATCC BAA-613 / DSM 15670 / CCUG 46953 / JCM 12243 / WAL 16351)</name>
    <name type="common">Clostridium bolteae</name>
    <dbReference type="NCBI Taxonomy" id="411902"/>
    <lineage>
        <taxon>Bacteria</taxon>
        <taxon>Bacillati</taxon>
        <taxon>Bacillota</taxon>
        <taxon>Clostridia</taxon>
        <taxon>Lachnospirales</taxon>
        <taxon>Lachnospiraceae</taxon>
        <taxon>Enterocloster</taxon>
    </lineage>
</organism>
<dbReference type="PaxDb" id="411902-CLOBOL_02064"/>
<dbReference type="Gene3D" id="3.40.630.10">
    <property type="entry name" value="Zn peptidases"/>
    <property type="match status" value="1"/>
</dbReference>
<reference evidence="2 3" key="1">
    <citation type="submission" date="2007-08" db="EMBL/GenBank/DDBJ databases">
        <authorList>
            <person name="Fulton L."/>
            <person name="Clifton S."/>
            <person name="Fulton B."/>
            <person name="Xu J."/>
            <person name="Minx P."/>
            <person name="Pepin K.H."/>
            <person name="Johnson M."/>
            <person name="Thiruvilangam P."/>
            <person name="Bhonagiri V."/>
            <person name="Nash W.E."/>
            <person name="Mardis E.R."/>
            <person name="Wilson R.K."/>
        </authorList>
    </citation>
    <scope>NUCLEOTIDE SEQUENCE [LARGE SCALE GENOMIC DNA]</scope>
    <source>
        <strain evidence="3">ATCC BAA-613 / DSM 15670 / CCUG 46953 / JCM 12243 / WAL 16351</strain>
    </source>
</reference>
<name>A8RN01_ENTBW</name>
<protein>
    <recommendedName>
        <fullName evidence="1">Peptidase M28 domain-containing protein</fullName>
    </recommendedName>
</protein>
<dbReference type="PANTHER" id="PTHR10404">
    <property type="entry name" value="N-ACETYLATED-ALPHA-LINKED ACIDIC DIPEPTIDASE"/>
    <property type="match status" value="1"/>
</dbReference>
<feature type="domain" description="Peptidase M28" evidence="1">
    <location>
        <begin position="217"/>
        <end position="415"/>
    </location>
</feature>
<dbReference type="Gene3D" id="3.50.30.30">
    <property type="match status" value="1"/>
</dbReference>
<dbReference type="InterPro" id="IPR007484">
    <property type="entry name" value="Peptidase_M28"/>
</dbReference>
<evidence type="ECO:0000259" key="1">
    <source>
        <dbReference type="Pfam" id="PF04389"/>
    </source>
</evidence>
<gene>
    <name evidence="2" type="ORF">CLOBOL_02064</name>
</gene>
<evidence type="ECO:0000313" key="3">
    <source>
        <dbReference type="Proteomes" id="UP000005396"/>
    </source>
</evidence>
<sequence>MKDYVMELEHIENSLVDRVDGKKLMDYTSNIAKWVRISGTQEEVDSLLYCEKVMKEIGYETKLTFHDAFISVPVRAHVEMVSPVPMGFRALTHCFTRSAPEHGLEGGAVDSDSPDINGLIAIKDGLPNADQVRDMEKRGAVAVIYVQDDNLHNSPVSSLWGGPTEKTEGLLPGIPVVSVVRQDGAFIRDQMKKGPVKIWIQSVVDTGWRKVPLLEAQLKAEGTEDFLLFGSHIDSWDYGAMDNGAANATMIECARLLAAEQKSWKRGLRLVFWAGHSQGKFFSSAWYADNHFEELEKHCAGYVYVDSTGGKDAVVIDEAPVMPQTRSLAASVIKKQTGIEFIGKRIGHFADQSFYGVGLTSIFGTFSEQDIEKTRDILSFRTGTPKHAGGLGWWWHTEHDTMDIIDRDILIRDTKIYVAVVWRLLSSAVLPYDFREAVEEMKETVESLGSLLGDRFDFMPLRERLCLLERRMGNLYRQIEGNEIPDEDADSVNALLQKLSHKIVRITFHGENHFDFDLSGAMYPIPSLGDGVRLAGCNKDSYRYFVLRTQLMRGYNRVMSYVREAAELLAGYDDIDGER</sequence>
<dbReference type="Proteomes" id="UP000005396">
    <property type="component" value="Unassembled WGS sequence"/>
</dbReference>
<dbReference type="EMBL" id="ABCC02000022">
    <property type="protein sequence ID" value="EDP17487.1"/>
    <property type="molecule type" value="Genomic_DNA"/>
</dbReference>
<evidence type="ECO:0000313" key="2">
    <source>
        <dbReference type="EMBL" id="EDP17487.1"/>
    </source>
</evidence>
<dbReference type="PANTHER" id="PTHR10404:SF46">
    <property type="entry name" value="VACUOLAR PROTEIN SORTING-ASSOCIATED PROTEIN 70"/>
    <property type="match status" value="1"/>
</dbReference>
<dbReference type="SUPFAM" id="SSF53187">
    <property type="entry name" value="Zn-dependent exopeptidases"/>
    <property type="match status" value="1"/>
</dbReference>
<dbReference type="CDD" id="cd00538">
    <property type="entry name" value="PA"/>
    <property type="match status" value="1"/>
</dbReference>
<dbReference type="HOGENOM" id="CLU_034445_0_0_9"/>
<dbReference type="eggNOG" id="COG2234">
    <property type="taxonomic scope" value="Bacteria"/>
</dbReference>
<dbReference type="InterPro" id="IPR039373">
    <property type="entry name" value="Peptidase_M28B"/>
</dbReference>
<accession>A8RN01</accession>
<dbReference type="Pfam" id="PF04389">
    <property type="entry name" value="Peptidase_M28"/>
    <property type="match status" value="1"/>
</dbReference>
<proteinExistence type="predicted"/>
<dbReference type="AlphaFoldDB" id="A8RN01"/>
<reference evidence="2 3" key="2">
    <citation type="submission" date="2007-09" db="EMBL/GenBank/DDBJ databases">
        <title>Draft genome sequence of Clostridium bolteae (ATCC BAA-613).</title>
        <authorList>
            <person name="Sudarsanam P."/>
            <person name="Ley R."/>
            <person name="Guruge J."/>
            <person name="Turnbaugh P.J."/>
            <person name="Mahowald M."/>
            <person name="Liep D."/>
            <person name="Gordon J."/>
        </authorList>
    </citation>
    <scope>NUCLEOTIDE SEQUENCE [LARGE SCALE GENOMIC DNA]</scope>
    <source>
        <strain evidence="3">ATCC BAA-613 / DSM 15670 / CCUG 46953 / JCM 12243 / WAL 16351</strain>
    </source>
</reference>
<dbReference type="RefSeq" id="WP_002565987.1">
    <property type="nucleotide sequence ID" value="NZ_DS480679.1"/>
</dbReference>
<comment type="caution">
    <text evidence="2">The sequence shown here is derived from an EMBL/GenBank/DDBJ whole genome shotgun (WGS) entry which is preliminary data.</text>
</comment>